<dbReference type="InterPro" id="IPR036207">
    <property type="entry name" value="B-form_Ocr"/>
</dbReference>
<comment type="caution">
    <text evidence="1">The sequence shown here is derived from an EMBL/GenBank/DDBJ whole genome shotgun (WGS) entry which is preliminary data.</text>
</comment>
<gene>
    <name evidence="1" type="ORF">LCGC14_1770480</name>
</gene>
<dbReference type="Gene3D" id="1.20.120.780">
    <property type="entry name" value="DNA mimic ocr"/>
    <property type="match status" value="1"/>
</dbReference>
<dbReference type="SUPFAM" id="SSF101059">
    <property type="entry name" value="B-form DNA mimic Ocr"/>
    <property type="match status" value="1"/>
</dbReference>
<protein>
    <submittedName>
        <fullName evidence="1">Uncharacterized protein</fullName>
    </submittedName>
</protein>
<reference evidence="1" key="1">
    <citation type="journal article" date="2015" name="Nature">
        <title>Complex archaea that bridge the gap between prokaryotes and eukaryotes.</title>
        <authorList>
            <person name="Spang A."/>
            <person name="Saw J.H."/>
            <person name="Jorgensen S.L."/>
            <person name="Zaremba-Niedzwiedzka K."/>
            <person name="Martijn J."/>
            <person name="Lind A.E."/>
            <person name="van Eijk R."/>
            <person name="Schleper C."/>
            <person name="Guy L."/>
            <person name="Ettema T.J."/>
        </authorList>
    </citation>
    <scope>NUCLEOTIDE SEQUENCE</scope>
</reference>
<name>A0A0F9GYG8_9ZZZZ</name>
<proteinExistence type="predicted"/>
<dbReference type="EMBL" id="LAZR01016593">
    <property type="protein sequence ID" value="KKM03825.1"/>
    <property type="molecule type" value="Genomic_DNA"/>
</dbReference>
<evidence type="ECO:0000313" key="1">
    <source>
        <dbReference type="EMBL" id="KKM03825.1"/>
    </source>
</evidence>
<sequence>MTTLYELERSIRAEVQEKAEELKEATYPEDLITEMVDGWVPIYNGQILEVAADSMDMAILEPELGPAFDGTPTPINIIAANIYETLQVAAFDEWDDIANASTEVIIGSVRKVNYELDAIDAG</sequence>
<organism evidence="1">
    <name type="scientific">marine sediment metagenome</name>
    <dbReference type="NCBI Taxonomy" id="412755"/>
    <lineage>
        <taxon>unclassified sequences</taxon>
        <taxon>metagenomes</taxon>
        <taxon>ecological metagenomes</taxon>
    </lineage>
</organism>
<accession>A0A0F9GYG8</accession>
<dbReference type="AlphaFoldDB" id="A0A0F9GYG8"/>